<dbReference type="EMBL" id="FNCG01000032">
    <property type="protein sequence ID" value="SDI76812.1"/>
    <property type="molecule type" value="Genomic_DNA"/>
</dbReference>
<name>A0A1G8N9E5_9SPHI</name>
<dbReference type="SUPFAM" id="SSF53474">
    <property type="entry name" value="alpha/beta-Hydrolases"/>
    <property type="match status" value="1"/>
</dbReference>
<dbReference type="Proteomes" id="UP000199705">
    <property type="component" value="Unassembled WGS sequence"/>
</dbReference>
<evidence type="ECO:0000259" key="1">
    <source>
        <dbReference type="Pfam" id="PF12697"/>
    </source>
</evidence>
<dbReference type="InterPro" id="IPR000073">
    <property type="entry name" value="AB_hydrolase_1"/>
</dbReference>
<sequence length="265" mass="28345">MKKTLKKVITRHLITVSAIILTAIFYGIDAAAQEQPSVKNIVIVHGALADGSGWQGVFKVLTKQGYHVTIVQNPCTSLKADVDATNFALSKMDGPVVLVGHSWGGTVITQAGVNPKVKALVYVNAFQPELGENTVSLATSLPPKPENGLLPPDSSGNVYYDKAKFHAGFCADVSQDLADFMFASQGFIPGAAFGTPVTEVAWKMKPTFGISSYDDKSINPDITMNMYHRSKSIITRIKGSHVVFITHPKEVADVIIAASVKAGSK</sequence>
<evidence type="ECO:0000313" key="2">
    <source>
        <dbReference type="EMBL" id="SDI76812.1"/>
    </source>
</evidence>
<protein>
    <submittedName>
        <fullName evidence="2">Pimeloyl-ACP methyl ester carboxylesterase</fullName>
    </submittedName>
</protein>
<dbReference type="AlphaFoldDB" id="A0A1G8N9E5"/>
<proteinExistence type="predicted"/>
<dbReference type="Pfam" id="PF12697">
    <property type="entry name" value="Abhydrolase_6"/>
    <property type="match status" value="1"/>
</dbReference>
<dbReference type="InterPro" id="IPR052897">
    <property type="entry name" value="Sec-Metab_Biosynth_Hydrolase"/>
</dbReference>
<reference evidence="3" key="1">
    <citation type="submission" date="2016-10" db="EMBL/GenBank/DDBJ databases">
        <authorList>
            <person name="Varghese N."/>
            <person name="Submissions S."/>
        </authorList>
    </citation>
    <scope>NUCLEOTIDE SEQUENCE [LARGE SCALE GENOMIC DNA]</scope>
    <source>
        <strain evidence="3">Gh-67</strain>
    </source>
</reference>
<feature type="domain" description="AB hydrolase-1" evidence="1">
    <location>
        <begin position="41"/>
        <end position="254"/>
    </location>
</feature>
<dbReference type="PANTHER" id="PTHR37017:SF11">
    <property type="entry name" value="ESTERASE_LIPASE_THIOESTERASE DOMAIN-CONTAINING PROTEIN"/>
    <property type="match status" value="1"/>
</dbReference>
<gene>
    <name evidence="2" type="ORF">SAMN05192573_1326</name>
</gene>
<dbReference type="RefSeq" id="WP_091176295.1">
    <property type="nucleotide sequence ID" value="NZ_FNCG01000032.1"/>
</dbReference>
<dbReference type="InterPro" id="IPR029058">
    <property type="entry name" value="AB_hydrolase_fold"/>
</dbReference>
<evidence type="ECO:0000313" key="3">
    <source>
        <dbReference type="Proteomes" id="UP000199705"/>
    </source>
</evidence>
<accession>A0A1G8N9E5</accession>
<organism evidence="2 3">
    <name type="scientific">Mucilaginibacter gossypii</name>
    <dbReference type="NCBI Taxonomy" id="551996"/>
    <lineage>
        <taxon>Bacteria</taxon>
        <taxon>Pseudomonadati</taxon>
        <taxon>Bacteroidota</taxon>
        <taxon>Sphingobacteriia</taxon>
        <taxon>Sphingobacteriales</taxon>
        <taxon>Sphingobacteriaceae</taxon>
        <taxon>Mucilaginibacter</taxon>
    </lineage>
</organism>
<dbReference type="Gene3D" id="3.40.50.1820">
    <property type="entry name" value="alpha/beta hydrolase"/>
    <property type="match status" value="1"/>
</dbReference>
<dbReference type="STRING" id="551996.SAMN05192573_1326"/>
<keyword evidence="3" id="KW-1185">Reference proteome</keyword>
<dbReference type="PANTHER" id="PTHR37017">
    <property type="entry name" value="AB HYDROLASE-1 DOMAIN-CONTAINING PROTEIN-RELATED"/>
    <property type="match status" value="1"/>
</dbReference>